<dbReference type="InterPro" id="IPR011042">
    <property type="entry name" value="6-blade_b-propeller_TolB-like"/>
</dbReference>
<gene>
    <name evidence="1" type="ORF">GIB67_033339</name>
</gene>
<keyword evidence="2" id="KW-1185">Reference proteome</keyword>
<dbReference type="PANTHER" id="PTHR31460">
    <property type="match status" value="1"/>
</dbReference>
<sequence>MARFRCSKTSLLLTFILSAIPLAFIISLEKSLPQTQHYSYQSNGYLRESAKYDTLHRRFLVALFEGGVAQIRVPDNHAPGTLLVEEKVIIESELLGNATLGVVIDGSRNRVLVVSADVKWNRYGAVAAYDLESFNRLFLTQLSGPGMGCEARGAEGLNKKVLRKRGVFHKRDEKSLADDVAVDADGNAYITDAKASKLWKVGVNGELLSIIRSPLFVHKQWYKNLVALNGIVYHPNGFLLVLHTISGTLYKVDTKSEEVKVVELVGGSSLAFGDGIELISMNELVVAGNPSGRLVESLDGWETAKVVAKYWGPAHRLASAVTVKDGKVYLNHMFGFGFGFPKWKHVIVEAVFMPVNV</sequence>
<dbReference type="OrthoDB" id="1902639at2759"/>
<dbReference type="InterPro" id="IPR053224">
    <property type="entry name" value="Sensory_adhesion_molecule"/>
</dbReference>
<accession>A0A7J7LTY8</accession>
<dbReference type="Gene3D" id="2.120.10.30">
    <property type="entry name" value="TolB, C-terminal domain"/>
    <property type="match status" value="1"/>
</dbReference>
<dbReference type="GO" id="GO:0005783">
    <property type="term" value="C:endoplasmic reticulum"/>
    <property type="evidence" value="ECO:0007669"/>
    <property type="project" value="TreeGrafter"/>
</dbReference>
<reference evidence="1 2" key="1">
    <citation type="journal article" date="2020" name="IScience">
        <title>Genome Sequencing of the Endangered Kingdonia uniflora (Circaeasteraceae, Ranunculales) Reveals Potential Mechanisms of Evolutionary Specialization.</title>
        <authorList>
            <person name="Sun Y."/>
            <person name="Deng T."/>
            <person name="Zhang A."/>
            <person name="Moore M.J."/>
            <person name="Landis J.B."/>
            <person name="Lin N."/>
            <person name="Zhang H."/>
            <person name="Zhang X."/>
            <person name="Huang J."/>
            <person name="Zhang X."/>
            <person name="Sun H."/>
            <person name="Wang H."/>
        </authorList>
    </citation>
    <scope>NUCLEOTIDE SEQUENCE [LARGE SCALE GENOMIC DNA]</scope>
    <source>
        <strain evidence="1">TB1705</strain>
        <tissue evidence="1">Leaf</tissue>
    </source>
</reference>
<name>A0A7J7LTY8_9MAGN</name>
<dbReference type="EMBL" id="JACGCM010002017">
    <property type="protein sequence ID" value="KAF6145980.1"/>
    <property type="molecule type" value="Genomic_DNA"/>
</dbReference>
<dbReference type="Proteomes" id="UP000541444">
    <property type="component" value="Unassembled WGS sequence"/>
</dbReference>
<protein>
    <submittedName>
        <fullName evidence="1">Uncharacterized protein</fullName>
    </submittedName>
</protein>
<evidence type="ECO:0000313" key="1">
    <source>
        <dbReference type="EMBL" id="KAF6145980.1"/>
    </source>
</evidence>
<proteinExistence type="predicted"/>
<dbReference type="PANTHER" id="PTHR31460:SF0">
    <property type="entry name" value="CALCIUM-DEPENDENT PHOSPHOTRIESTERASE SUPERFAMILY PROTEIN-RELATED"/>
    <property type="match status" value="1"/>
</dbReference>
<evidence type="ECO:0000313" key="2">
    <source>
        <dbReference type="Proteomes" id="UP000541444"/>
    </source>
</evidence>
<dbReference type="AlphaFoldDB" id="A0A7J7LTY8"/>
<comment type="caution">
    <text evidence="1">The sequence shown here is derived from an EMBL/GenBank/DDBJ whole genome shotgun (WGS) entry which is preliminary data.</text>
</comment>
<dbReference type="SUPFAM" id="SSF63829">
    <property type="entry name" value="Calcium-dependent phosphotriesterase"/>
    <property type="match status" value="1"/>
</dbReference>
<organism evidence="1 2">
    <name type="scientific">Kingdonia uniflora</name>
    <dbReference type="NCBI Taxonomy" id="39325"/>
    <lineage>
        <taxon>Eukaryota</taxon>
        <taxon>Viridiplantae</taxon>
        <taxon>Streptophyta</taxon>
        <taxon>Embryophyta</taxon>
        <taxon>Tracheophyta</taxon>
        <taxon>Spermatophyta</taxon>
        <taxon>Magnoliopsida</taxon>
        <taxon>Ranunculales</taxon>
        <taxon>Circaeasteraceae</taxon>
        <taxon>Kingdonia</taxon>
    </lineage>
</organism>